<dbReference type="Proteomes" id="UP001142489">
    <property type="component" value="Unassembled WGS sequence"/>
</dbReference>
<accession>A0A9Q0Y4Y5</accession>
<comment type="caution">
    <text evidence="1">The sequence shown here is derived from an EMBL/GenBank/DDBJ whole genome shotgun (WGS) entry which is preliminary data.</text>
</comment>
<reference evidence="1" key="1">
    <citation type="journal article" date="2023" name="DNA Res.">
        <title>Chromosome-level genome assembly of Phrynocephalus forsythii using third-generation DNA sequencing and Hi-C analysis.</title>
        <authorList>
            <person name="Qi Y."/>
            <person name="Zhao W."/>
            <person name="Zhao Y."/>
            <person name="Niu C."/>
            <person name="Cao S."/>
            <person name="Zhang Y."/>
        </authorList>
    </citation>
    <scope>NUCLEOTIDE SEQUENCE</scope>
    <source>
        <tissue evidence="1">Muscle</tissue>
    </source>
</reference>
<proteinExistence type="predicted"/>
<evidence type="ECO:0000313" key="2">
    <source>
        <dbReference type="Proteomes" id="UP001142489"/>
    </source>
</evidence>
<feature type="non-terminal residue" evidence="1">
    <location>
        <position position="1"/>
    </location>
</feature>
<organism evidence="1 2">
    <name type="scientific">Phrynocephalus forsythii</name>
    <dbReference type="NCBI Taxonomy" id="171643"/>
    <lineage>
        <taxon>Eukaryota</taxon>
        <taxon>Metazoa</taxon>
        <taxon>Chordata</taxon>
        <taxon>Craniata</taxon>
        <taxon>Vertebrata</taxon>
        <taxon>Euteleostomi</taxon>
        <taxon>Lepidosauria</taxon>
        <taxon>Squamata</taxon>
        <taxon>Bifurcata</taxon>
        <taxon>Unidentata</taxon>
        <taxon>Episquamata</taxon>
        <taxon>Toxicofera</taxon>
        <taxon>Iguania</taxon>
        <taxon>Acrodonta</taxon>
        <taxon>Agamidae</taxon>
        <taxon>Agaminae</taxon>
        <taxon>Phrynocephalus</taxon>
    </lineage>
</organism>
<dbReference type="EMBL" id="JAPFRF010000001">
    <property type="protein sequence ID" value="KAJ7344315.1"/>
    <property type="molecule type" value="Genomic_DNA"/>
</dbReference>
<name>A0A9Q0Y4Y5_9SAUR</name>
<evidence type="ECO:0000313" key="1">
    <source>
        <dbReference type="EMBL" id="KAJ7344315.1"/>
    </source>
</evidence>
<keyword evidence="2" id="KW-1185">Reference proteome</keyword>
<protein>
    <submittedName>
        <fullName evidence="1">Uncharacterized protein</fullName>
    </submittedName>
</protein>
<dbReference type="AlphaFoldDB" id="A0A9Q0Y4Y5"/>
<gene>
    <name evidence="1" type="ORF">JRQ81_000265</name>
</gene>
<sequence length="68" mass="6900">RLEQPGLLGEATAARTGAAAAAGRKEGRTGLGWAGCAGAKRICGAVSVPAYGERRLGKGRFTAMNQKV</sequence>